<dbReference type="CDD" id="cd04586">
    <property type="entry name" value="CBS_pair_BON_assoc"/>
    <property type="match status" value="1"/>
</dbReference>
<keyword evidence="1 2" id="KW-0129">CBS domain</keyword>
<dbReference type="AlphaFoldDB" id="A0A346AYZ9"/>
<gene>
    <name evidence="3" type="ORF">DKB62_05655</name>
</gene>
<dbReference type="RefSeq" id="WP_087478124.1">
    <property type="nucleotide sequence ID" value="NZ_CALYAU010000026.1"/>
</dbReference>
<dbReference type="PROSITE" id="PS51371">
    <property type="entry name" value="CBS"/>
    <property type="match status" value="2"/>
</dbReference>
<dbReference type="InterPro" id="IPR000644">
    <property type="entry name" value="CBS_dom"/>
</dbReference>
<dbReference type="Gene3D" id="3.10.580.10">
    <property type="entry name" value="CBS-domain"/>
    <property type="match status" value="1"/>
</dbReference>
<dbReference type="Proteomes" id="UP000254337">
    <property type="component" value="Chromosome"/>
</dbReference>
<sequence length="155" mass="17345">MEKRTVADIMEKSFVTAAPDTSVFDLIDMMVEHNVAVIPIVRDDGALAGIVTEADLVYKKVKPHMAHYSSLLGENVYYNGMNEYEKGYQKKMACNAKELMTTDVVVASPKATVEQIAGIMVSEHLKLIPVIDNNRLVGLVTRRHILNELYKEYNG</sequence>
<proteinExistence type="predicted"/>
<organism evidence="3 4">
    <name type="scientific">Megasphaera stantonii</name>
    <dbReference type="NCBI Taxonomy" id="2144175"/>
    <lineage>
        <taxon>Bacteria</taxon>
        <taxon>Bacillati</taxon>
        <taxon>Bacillota</taxon>
        <taxon>Negativicutes</taxon>
        <taxon>Veillonellales</taxon>
        <taxon>Veillonellaceae</taxon>
        <taxon>Megasphaera</taxon>
    </lineage>
</organism>
<dbReference type="InterPro" id="IPR046342">
    <property type="entry name" value="CBS_dom_sf"/>
</dbReference>
<evidence type="ECO:0000313" key="3">
    <source>
        <dbReference type="EMBL" id="AXL21092.1"/>
    </source>
</evidence>
<dbReference type="SMART" id="SM00116">
    <property type="entry name" value="CBS"/>
    <property type="match status" value="2"/>
</dbReference>
<dbReference type="OrthoDB" id="9790355at2"/>
<dbReference type="PANTHER" id="PTHR43080">
    <property type="entry name" value="CBS DOMAIN-CONTAINING PROTEIN CBSX3, MITOCHONDRIAL"/>
    <property type="match status" value="1"/>
</dbReference>
<keyword evidence="4" id="KW-1185">Reference proteome</keyword>
<name>A0A346AYZ9_9FIRM</name>
<protein>
    <submittedName>
        <fullName evidence="3">CBS domain-containing protein</fullName>
    </submittedName>
</protein>
<dbReference type="KEGG" id="meg:DKB62_05655"/>
<evidence type="ECO:0000256" key="2">
    <source>
        <dbReference type="PROSITE-ProRule" id="PRU00703"/>
    </source>
</evidence>
<dbReference type="EMBL" id="CP029462">
    <property type="protein sequence ID" value="AXL21092.1"/>
    <property type="molecule type" value="Genomic_DNA"/>
</dbReference>
<dbReference type="PANTHER" id="PTHR43080:SF2">
    <property type="entry name" value="CBS DOMAIN-CONTAINING PROTEIN"/>
    <property type="match status" value="1"/>
</dbReference>
<dbReference type="SUPFAM" id="SSF54631">
    <property type="entry name" value="CBS-domain pair"/>
    <property type="match status" value="1"/>
</dbReference>
<dbReference type="Pfam" id="PF00571">
    <property type="entry name" value="CBS"/>
    <property type="match status" value="2"/>
</dbReference>
<dbReference type="InterPro" id="IPR051257">
    <property type="entry name" value="Diverse_CBS-Domain"/>
</dbReference>
<evidence type="ECO:0000313" key="4">
    <source>
        <dbReference type="Proteomes" id="UP000254337"/>
    </source>
</evidence>
<evidence type="ECO:0000256" key="1">
    <source>
        <dbReference type="ARBA" id="ARBA00023122"/>
    </source>
</evidence>
<accession>A0A346AYZ9</accession>
<reference evidence="3 4" key="1">
    <citation type="submission" date="2018-05" db="EMBL/GenBank/DDBJ databases">
        <title>Complete genome sequence of Megasphaera sp. AJH120T, isolated from the ceca of a chicken.</title>
        <authorList>
            <person name="Maki J."/>
            <person name="Looft T."/>
        </authorList>
    </citation>
    <scope>NUCLEOTIDE SEQUENCE [LARGE SCALE GENOMIC DNA]</scope>
    <source>
        <strain evidence="3 4">AJH120</strain>
    </source>
</reference>